<accession>A0A1Y2F8Q1</accession>
<feature type="region of interest" description="Disordered" evidence="1">
    <location>
        <begin position="30"/>
        <end position="51"/>
    </location>
</feature>
<keyword evidence="3" id="KW-1185">Reference proteome</keyword>
<proteinExistence type="predicted"/>
<dbReference type="RefSeq" id="XP_040723968.1">
    <property type="nucleotide sequence ID" value="XM_040869655.1"/>
</dbReference>
<dbReference type="Proteomes" id="UP000193685">
    <property type="component" value="Unassembled WGS sequence"/>
</dbReference>
<sequence>MLIRYSAVLFYGILLAIASLARTPFQRRQVSAHSMPQSLSSRCKSQPRRTAQKSLLDGATVPVPVPSDPANITSIQSCLFTSHSTCQKVLSSNRTRLLPTNAARSALYTSNQPRHRDSRKPRKEARIAYTGRDSSMALASIVLVILVYC</sequence>
<name>A0A1Y2F8Q1_PROLT</name>
<gene>
    <name evidence="2" type="ORF">BCR37DRAFT_381275</name>
</gene>
<organism evidence="2 3">
    <name type="scientific">Protomyces lactucae-debilis</name>
    <dbReference type="NCBI Taxonomy" id="2754530"/>
    <lineage>
        <taxon>Eukaryota</taxon>
        <taxon>Fungi</taxon>
        <taxon>Dikarya</taxon>
        <taxon>Ascomycota</taxon>
        <taxon>Taphrinomycotina</taxon>
        <taxon>Taphrinomycetes</taxon>
        <taxon>Taphrinales</taxon>
        <taxon>Protomycetaceae</taxon>
        <taxon>Protomyces</taxon>
    </lineage>
</organism>
<protein>
    <submittedName>
        <fullName evidence="2">Uncharacterized protein</fullName>
    </submittedName>
</protein>
<feature type="compositionally biased region" description="Polar residues" evidence="1">
    <location>
        <begin position="30"/>
        <end position="44"/>
    </location>
</feature>
<evidence type="ECO:0000256" key="1">
    <source>
        <dbReference type="SAM" id="MobiDB-lite"/>
    </source>
</evidence>
<evidence type="ECO:0000313" key="2">
    <source>
        <dbReference type="EMBL" id="ORY79834.1"/>
    </source>
</evidence>
<comment type="caution">
    <text evidence="2">The sequence shown here is derived from an EMBL/GenBank/DDBJ whole genome shotgun (WGS) entry which is preliminary data.</text>
</comment>
<dbReference type="GeneID" id="63786254"/>
<dbReference type="EMBL" id="MCFI01000014">
    <property type="protein sequence ID" value="ORY79834.1"/>
    <property type="molecule type" value="Genomic_DNA"/>
</dbReference>
<reference evidence="2 3" key="1">
    <citation type="submission" date="2016-07" db="EMBL/GenBank/DDBJ databases">
        <title>Pervasive Adenine N6-methylation of Active Genes in Fungi.</title>
        <authorList>
            <consortium name="DOE Joint Genome Institute"/>
            <person name="Mondo S.J."/>
            <person name="Dannebaum R.O."/>
            <person name="Kuo R.C."/>
            <person name="Labutti K."/>
            <person name="Haridas S."/>
            <person name="Kuo A."/>
            <person name="Salamov A."/>
            <person name="Ahrendt S.R."/>
            <person name="Lipzen A."/>
            <person name="Sullivan W."/>
            <person name="Andreopoulos W.B."/>
            <person name="Clum A."/>
            <person name="Lindquist E."/>
            <person name="Daum C."/>
            <person name="Ramamoorthy G.K."/>
            <person name="Gryganskyi A."/>
            <person name="Culley D."/>
            <person name="Magnuson J.K."/>
            <person name="James T.Y."/>
            <person name="O'Malley M.A."/>
            <person name="Stajich J.E."/>
            <person name="Spatafora J.W."/>
            <person name="Visel A."/>
            <person name="Grigoriev I.V."/>
        </authorList>
    </citation>
    <scope>NUCLEOTIDE SEQUENCE [LARGE SCALE GENOMIC DNA]</scope>
    <source>
        <strain evidence="2 3">12-1054</strain>
    </source>
</reference>
<dbReference type="AlphaFoldDB" id="A0A1Y2F8Q1"/>
<evidence type="ECO:0000313" key="3">
    <source>
        <dbReference type="Proteomes" id="UP000193685"/>
    </source>
</evidence>